<comment type="caution">
    <text evidence="1">The sequence shown here is derived from an EMBL/GenBank/DDBJ whole genome shotgun (WGS) entry which is preliminary data.</text>
</comment>
<accession>A0ACC2WA04</accession>
<reference evidence="1" key="1">
    <citation type="submission" date="2023-04" db="EMBL/GenBank/DDBJ databases">
        <title>Draft Genome sequencing of Naganishia species isolated from polar environments using Oxford Nanopore Technology.</title>
        <authorList>
            <person name="Leo P."/>
            <person name="Venkateswaran K."/>
        </authorList>
    </citation>
    <scope>NUCLEOTIDE SEQUENCE</scope>
    <source>
        <strain evidence="1">MNA-CCFEE 5262</strain>
    </source>
</reference>
<dbReference type="Proteomes" id="UP001230649">
    <property type="component" value="Unassembled WGS sequence"/>
</dbReference>
<organism evidence="1 2">
    <name type="scientific">Naganishia adeliensis</name>
    <dbReference type="NCBI Taxonomy" id="92952"/>
    <lineage>
        <taxon>Eukaryota</taxon>
        <taxon>Fungi</taxon>
        <taxon>Dikarya</taxon>
        <taxon>Basidiomycota</taxon>
        <taxon>Agaricomycotina</taxon>
        <taxon>Tremellomycetes</taxon>
        <taxon>Filobasidiales</taxon>
        <taxon>Filobasidiaceae</taxon>
        <taxon>Naganishia</taxon>
    </lineage>
</organism>
<dbReference type="EMBL" id="JASBWS010000034">
    <property type="protein sequence ID" value="KAJ9108049.1"/>
    <property type="molecule type" value="Genomic_DNA"/>
</dbReference>
<evidence type="ECO:0000313" key="2">
    <source>
        <dbReference type="Proteomes" id="UP001230649"/>
    </source>
</evidence>
<protein>
    <submittedName>
        <fullName evidence="1">Uncharacterized protein</fullName>
    </submittedName>
</protein>
<keyword evidence="2" id="KW-1185">Reference proteome</keyword>
<name>A0ACC2WA04_9TREE</name>
<gene>
    <name evidence="1" type="ORF">QFC20_003618</name>
</gene>
<proteinExistence type="predicted"/>
<sequence>MGVPSIETHVESVESDNASSYIDMQPTELASMIKKETSWYFDPENLKPGAPGWKLEREIHLLLEACERRFPQATRLRLLRDSAIQPPIWGSERLRGVCPENQSELASAESSSFRACALRAMIDPPPIIGIDGEPVAESFALDPEAYEEASSEEKARLLCDVHRRFMIWHAISALSPGFHWQFPSRVTEDWLHMLALNGKFPEAMCCVPLPEWYAENFILEEDDTHDRIQYYLWLRKVTDNFFCKEKSKEGHRRKGANES</sequence>
<evidence type="ECO:0000313" key="1">
    <source>
        <dbReference type="EMBL" id="KAJ9108049.1"/>
    </source>
</evidence>